<evidence type="ECO:0000256" key="1">
    <source>
        <dbReference type="SAM" id="MobiDB-lite"/>
    </source>
</evidence>
<dbReference type="Proteomes" id="UP000001055">
    <property type="component" value="Unassembled WGS sequence"/>
</dbReference>
<protein>
    <submittedName>
        <fullName evidence="2">Uncharacterized protein</fullName>
    </submittedName>
</protein>
<feature type="region of interest" description="Disordered" evidence="1">
    <location>
        <begin position="1"/>
        <end position="22"/>
    </location>
</feature>
<dbReference type="InParanoid" id="Q0UR18"/>
<dbReference type="AlphaFoldDB" id="Q0UR18"/>
<name>Q0UR18_PHANO</name>
<organism evidence="2 3">
    <name type="scientific">Phaeosphaeria nodorum (strain SN15 / ATCC MYA-4574 / FGSC 10173)</name>
    <name type="common">Glume blotch fungus</name>
    <name type="synonym">Parastagonospora nodorum</name>
    <dbReference type="NCBI Taxonomy" id="321614"/>
    <lineage>
        <taxon>Eukaryota</taxon>
        <taxon>Fungi</taxon>
        <taxon>Dikarya</taxon>
        <taxon>Ascomycota</taxon>
        <taxon>Pezizomycotina</taxon>
        <taxon>Dothideomycetes</taxon>
        <taxon>Pleosporomycetidae</taxon>
        <taxon>Pleosporales</taxon>
        <taxon>Pleosporineae</taxon>
        <taxon>Phaeosphaeriaceae</taxon>
        <taxon>Parastagonospora</taxon>
    </lineage>
</organism>
<reference evidence="3" key="1">
    <citation type="journal article" date="2007" name="Plant Cell">
        <title>Dothideomycete-plant interactions illuminated by genome sequencing and EST analysis of the wheat pathogen Stagonospora nodorum.</title>
        <authorList>
            <person name="Hane J.K."/>
            <person name="Lowe R.G."/>
            <person name="Solomon P.S."/>
            <person name="Tan K.C."/>
            <person name="Schoch C.L."/>
            <person name="Spatafora J.W."/>
            <person name="Crous P.W."/>
            <person name="Kodira C."/>
            <person name="Birren B.W."/>
            <person name="Galagan J.E."/>
            <person name="Torriani S.F."/>
            <person name="McDonald B.A."/>
            <person name="Oliver R.P."/>
        </authorList>
    </citation>
    <scope>NUCLEOTIDE SEQUENCE [LARGE SCALE GENOMIC DNA]</scope>
    <source>
        <strain evidence="3">SN15 / ATCC MYA-4574 / FGSC 10173</strain>
    </source>
</reference>
<evidence type="ECO:0000313" key="3">
    <source>
        <dbReference type="Proteomes" id="UP000001055"/>
    </source>
</evidence>
<gene>
    <name evidence="2" type="ORF">SNOG_05796</name>
</gene>
<dbReference type="EMBL" id="CH445332">
    <property type="protein sequence ID" value="EAT86860.1"/>
    <property type="molecule type" value="Genomic_DNA"/>
</dbReference>
<accession>Q0UR18</accession>
<sequence length="57" mass="6243">MSLATSETELKDKPAKLTAKSRSRIDHGTIRIRNLRNIADLVSDNNSFAALTYPSGP</sequence>
<dbReference type="GeneID" id="5973068"/>
<dbReference type="KEGG" id="pno:SNOG_05796"/>
<dbReference type="RefSeq" id="XP_001796191.1">
    <property type="nucleotide sequence ID" value="XM_001796139.1"/>
</dbReference>
<evidence type="ECO:0000313" key="2">
    <source>
        <dbReference type="EMBL" id="EAT86860.1"/>
    </source>
</evidence>
<dbReference type="HOGENOM" id="CLU_2997200_0_0_1"/>
<proteinExistence type="predicted"/>